<dbReference type="PRINTS" id="PR00364">
    <property type="entry name" value="DISEASERSIST"/>
</dbReference>
<keyword evidence="3" id="KW-0611">Plant defense</keyword>
<feature type="domain" description="Disease resistance protein winged helix" evidence="7">
    <location>
        <begin position="769"/>
        <end position="841"/>
    </location>
</feature>
<dbReference type="PANTHER" id="PTHR23155">
    <property type="entry name" value="DISEASE RESISTANCE PROTEIN RP"/>
    <property type="match status" value="1"/>
</dbReference>
<evidence type="ECO:0000313" key="10">
    <source>
        <dbReference type="Proteomes" id="UP000594261"/>
    </source>
</evidence>
<evidence type="ECO:0000259" key="8">
    <source>
        <dbReference type="Pfam" id="PF23598"/>
    </source>
</evidence>
<dbReference type="GO" id="GO:0043531">
    <property type="term" value="F:ADP binding"/>
    <property type="evidence" value="ECO:0007669"/>
    <property type="project" value="InterPro"/>
</dbReference>
<proteinExistence type="predicted"/>
<dbReference type="Pfam" id="PF00931">
    <property type="entry name" value="NB-ARC"/>
    <property type="match status" value="1"/>
</dbReference>
<dbReference type="FunFam" id="3.40.50.300:FF:001091">
    <property type="entry name" value="Probable disease resistance protein At1g61300"/>
    <property type="match status" value="1"/>
</dbReference>
<dbReference type="SUPFAM" id="SSF52540">
    <property type="entry name" value="P-loop containing nucleoside triphosphate hydrolases"/>
    <property type="match status" value="1"/>
</dbReference>
<keyword evidence="4" id="KW-1133">Transmembrane helix</keyword>
<dbReference type="GO" id="GO:0098542">
    <property type="term" value="P:defense response to other organism"/>
    <property type="evidence" value="ECO:0007669"/>
    <property type="project" value="TreeGrafter"/>
</dbReference>
<evidence type="ECO:0000259" key="5">
    <source>
        <dbReference type="Pfam" id="PF00931"/>
    </source>
</evidence>
<dbReference type="Gene3D" id="1.20.5.4130">
    <property type="match status" value="1"/>
</dbReference>
<evidence type="ECO:0000256" key="1">
    <source>
        <dbReference type="ARBA" id="ARBA00022737"/>
    </source>
</evidence>
<sequence length="1241" mass="143487">MDFFLGFKILYQVLRFQISLIFPNLYRVFCILLSFVIDVLYCSICHLYGSIIYLLHDFFCSLKSFMTTCYCGLIILAIVCIVALFLNYTILPMLDNEFKWIRRESRLLKAFVKDVVQLLHLEVQIDSERSQHQLWDSHSNAEITELQQNFETWKEETDNVVFGANIIVEFFLKYRRHFSTRCALVIKYREMKRIKSLINERLELMQIFPKNIYGLLERSRSKLRGLQGKPIDEHKSASPRPPVFRGVALVSSLSEKVNNMITQNQDLITGMESQIQFVNLQLLLLHAFLKDWEEVESETAMEKAWIDDVADFINDVDHAIHAFEQRTDYANRLPPDVYSWIQNLMLWKDIKWINSGFSGLYQGKDTYGFKFIRRRQQSLQSQNNPVPIDDTISAVNKIQRHLNQEQDILIDVHLEVKALLNQLKDLCKLFEDPKAAEGVNYSRMACLEKMRCISLDAEHSITIYINSAKGRENHLDYTGHGSKLCMEIKRIKHTINLLNRSTKVYNIELRQKSRSSLGFEEDTHELVSRLTNNEDISVDSIVGMQGIGKTTLAKIVYNHKAVVNHFPFRAWVSVPQESNDVNTLLEDVGNQVLKISELEEEPDGKDIWINKMNKVLKEKKFLLVLDNILTKEAWDTLKEAFPKTTNGSKILLTTHSRTVASHANQDNTPYQLRLRTKEESWRLFIQRAQFPPDNLRPSHTEALEEVVERCGSLPHAIEYLVDKFSGKDLTALDLRRVPINDHFQNGWSKTLENEDLSEDLKKCFSYFRLFPSNFEIPTRRLIALWVAQGLVKQSDVEKETLEDVAEKYLSELIGLNMIQVVQKKINGKVKTCRLPNALLELCLSKCVSSDRQLADHFNKNDASFAHIHGNNTTSADLQGYKRHVSFLSFDTREGTKPGEDIENFLRKAITSGCFKVLKVLDLERVFRPQLPNAIGNLIELKYLGLRWTYLEMIPSSIGNLRKLQTLDVKDTYLHTLPSSIWKLKELRHLYLNQIYRSKFAHQPSSNSLKNLQTLWGVFVGEDSHLKDGLEKWTNLGKLGLALQLPSQQQRALAKCVVRLNNLECLSLRSIDEMSKPQVLYLESLSGMENLTSLYLFGKLEIPSIISEFPQSLSDLTLSASGLKNDPMPALDKLPNLKSLCFYSGSYERREMVCSRGRFTKLLVLKLWKLEMLEELQVEEGAMQNLRELDIRSCKELKFPTGLKHLKNLRELKSWGMPEEFTTRIEEIRGKFGMSLPISNHY</sequence>
<dbReference type="EMBL" id="LRBV02000005">
    <property type="status" value="NOT_ANNOTATED_CDS"/>
    <property type="molecule type" value="Genomic_DNA"/>
</dbReference>
<dbReference type="InterPro" id="IPR032675">
    <property type="entry name" value="LRR_dom_sf"/>
</dbReference>
<reference evidence="9" key="2">
    <citation type="submission" date="2021-01" db="UniProtKB">
        <authorList>
            <consortium name="EnsemblPlants"/>
        </authorList>
    </citation>
    <scope>IDENTIFICATION</scope>
</reference>
<feature type="domain" description="NB-ARC" evidence="5">
    <location>
        <begin position="520"/>
        <end position="686"/>
    </location>
</feature>
<dbReference type="Pfam" id="PF18052">
    <property type="entry name" value="Rx_N"/>
    <property type="match status" value="1"/>
</dbReference>
<feature type="transmembrane region" description="Helical" evidence="4">
    <location>
        <begin position="25"/>
        <end position="55"/>
    </location>
</feature>
<dbReference type="InterPro" id="IPR044974">
    <property type="entry name" value="Disease_R_plants"/>
</dbReference>
<feature type="transmembrane region" description="Helical" evidence="4">
    <location>
        <begin position="67"/>
        <end position="88"/>
    </location>
</feature>
<organism evidence="9 10">
    <name type="scientific">Quercus lobata</name>
    <name type="common">Valley oak</name>
    <dbReference type="NCBI Taxonomy" id="97700"/>
    <lineage>
        <taxon>Eukaryota</taxon>
        <taxon>Viridiplantae</taxon>
        <taxon>Streptophyta</taxon>
        <taxon>Embryophyta</taxon>
        <taxon>Tracheophyta</taxon>
        <taxon>Spermatophyta</taxon>
        <taxon>Magnoliopsida</taxon>
        <taxon>eudicotyledons</taxon>
        <taxon>Gunneridae</taxon>
        <taxon>Pentapetalae</taxon>
        <taxon>rosids</taxon>
        <taxon>fabids</taxon>
        <taxon>Fagales</taxon>
        <taxon>Fagaceae</taxon>
        <taxon>Quercus</taxon>
    </lineage>
</organism>
<evidence type="ECO:0000313" key="9">
    <source>
        <dbReference type="EnsemblPlants" id="QL05p006962:mrna:CDS:1"/>
    </source>
</evidence>
<dbReference type="Gene3D" id="1.10.10.10">
    <property type="entry name" value="Winged helix-like DNA-binding domain superfamily/Winged helix DNA-binding domain"/>
    <property type="match status" value="1"/>
</dbReference>
<keyword evidence="10" id="KW-1185">Reference proteome</keyword>
<evidence type="ECO:0000259" key="7">
    <source>
        <dbReference type="Pfam" id="PF23559"/>
    </source>
</evidence>
<evidence type="ECO:0000256" key="2">
    <source>
        <dbReference type="ARBA" id="ARBA00022741"/>
    </source>
</evidence>
<dbReference type="InterPro" id="IPR055414">
    <property type="entry name" value="LRR_R13L4/SHOC2-like"/>
</dbReference>
<dbReference type="EnsemblPlants" id="QL05p006962:mrna">
    <property type="protein sequence ID" value="QL05p006962:mrna:CDS:1"/>
    <property type="gene ID" value="QL05p006962"/>
</dbReference>
<keyword evidence="2" id="KW-0547">Nucleotide-binding</keyword>
<dbReference type="Gene3D" id="3.80.10.10">
    <property type="entry name" value="Ribonuclease Inhibitor"/>
    <property type="match status" value="1"/>
</dbReference>
<dbReference type="Pfam" id="PF23559">
    <property type="entry name" value="WHD_DRP"/>
    <property type="match status" value="1"/>
</dbReference>
<keyword evidence="4" id="KW-0472">Membrane</keyword>
<dbReference type="InParanoid" id="A0A7N2LLQ0"/>
<name>A0A7N2LLQ0_QUELO</name>
<dbReference type="InterPro" id="IPR041118">
    <property type="entry name" value="Rx_N"/>
</dbReference>
<protein>
    <recommendedName>
        <fullName evidence="11">NB-ARC domain-containing protein</fullName>
    </recommendedName>
</protein>
<dbReference type="Gramene" id="QL05p006962:mrna">
    <property type="protein sequence ID" value="QL05p006962:mrna:CDS:1"/>
    <property type="gene ID" value="QL05p006962"/>
</dbReference>
<dbReference type="Proteomes" id="UP000594261">
    <property type="component" value="Chromosome 5"/>
</dbReference>
<dbReference type="SUPFAM" id="SSF52058">
    <property type="entry name" value="L domain-like"/>
    <property type="match status" value="1"/>
</dbReference>
<dbReference type="PANTHER" id="PTHR23155:SF955">
    <property type="entry name" value="AAA+ ATPASE DOMAIN-CONTAINING PROTEIN"/>
    <property type="match status" value="1"/>
</dbReference>
<dbReference type="InterPro" id="IPR002182">
    <property type="entry name" value="NB-ARC"/>
</dbReference>
<dbReference type="InterPro" id="IPR027417">
    <property type="entry name" value="P-loop_NTPase"/>
</dbReference>
<evidence type="ECO:0000256" key="4">
    <source>
        <dbReference type="SAM" id="Phobius"/>
    </source>
</evidence>
<dbReference type="AlphaFoldDB" id="A0A7N2LLQ0"/>
<dbReference type="FunFam" id="1.10.10.10:FF:000322">
    <property type="entry name" value="Probable disease resistance protein At1g63360"/>
    <property type="match status" value="1"/>
</dbReference>
<dbReference type="OMA" id="PKEVQCM"/>
<evidence type="ECO:0000256" key="3">
    <source>
        <dbReference type="ARBA" id="ARBA00022821"/>
    </source>
</evidence>
<keyword evidence="4" id="KW-0812">Transmembrane</keyword>
<evidence type="ECO:0000259" key="6">
    <source>
        <dbReference type="Pfam" id="PF18052"/>
    </source>
</evidence>
<dbReference type="InterPro" id="IPR058922">
    <property type="entry name" value="WHD_DRP"/>
</dbReference>
<evidence type="ECO:0008006" key="11">
    <source>
        <dbReference type="Google" id="ProtNLM"/>
    </source>
</evidence>
<accession>A0A7N2LLQ0</accession>
<feature type="domain" description="Disease resistance N-terminal" evidence="6">
    <location>
        <begin position="250"/>
        <end position="327"/>
    </location>
</feature>
<reference evidence="9 10" key="1">
    <citation type="journal article" date="2016" name="G3 (Bethesda)">
        <title>First Draft Assembly and Annotation of the Genome of a California Endemic Oak Quercus lobata Nee (Fagaceae).</title>
        <authorList>
            <person name="Sork V.L."/>
            <person name="Fitz-Gibbon S.T."/>
            <person name="Puiu D."/>
            <person name="Crepeau M."/>
            <person name="Gugger P.F."/>
            <person name="Sherman R."/>
            <person name="Stevens K."/>
            <person name="Langley C.H."/>
            <person name="Pellegrini M."/>
            <person name="Salzberg S.L."/>
        </authorList>
    </citation>
    <scope>NUCLEOTIDE SEQUENCE [LARGE SCALE GENOMIC DNA]</scope>
    <source>
        <strain evidence="9 10">cv. SW786</strain>
    </source>
</reference>
<feature type="domain" description="Disease resistance R13L4/SHOC-2-like LRR" evidence="8">
    <location>
        <begin position="912"/>
        <end position="1215"/>
    </location>
</feature>
<dbReference type="Gene3D" id="3.40.50.300">
    <property type="entry name" value="P-loop containing nucleotide triphosphate hydrolases"/>
    <property type="match status" value="1"/>
</dbReference>
<dbReference type="Pfam" id="PF23598">
    <property type="entry name" value="LRR_14"/>
    <property type="match status" value="1"/>
</dbReference>
<keyword evidence="1" id="KW-0677">Repeat</keyword>
<dbReference type="InterPro" id="IPR036388">
    <property type="entry name" value="WH-like_DNA-bd_sf"/>
</dbReference>